<sequence length="256" mass="27749">MPEDVRELIRKAPLSFVGTVTRLGDARVADVPVDERTAVVQVDAVLHAPDAFKKLAGSEVTVQLSAELDPPAVGDAAAFFTDGTVYGQGLAVHEVGRLPADAVQPHLSRAARTADAMPFSALERDIEDEDMVTHADEADAVVIGVVVGLEQAGRRQAGGEQAGVEGVSEHTPNWWLAQLDVGHVEQGDVTEGPITVLYPNSRDFRWFQAPKPHASQEGMWFLHATEGALAEWAPFQILHPDDYQPVQKLETLQARR</sequence>
<comment type="caution">
    <text evidence="1">The sequence shown here is derived from an EMBL/GenBank/DDBJ whole genome shotgun (WGS) entry which is preliminary data.</text>
</comment>
<proteinExistence type="predicted"/>
<dbReference type="RefSeq" id="WP_116156944.1">
    <property type="nucleotide sequence ID" value="NZ_JACHJY010000002.1"/>
</dbReference>
<organism evidence="1 2">
    <name type="scientific">Streptomyces nymphaeiformis</name>
    <dbReference type="NCBI Taxonomy" id="2663842"/>
    <lineage>
        <taxon>Bacteria</taxon>
        <taxon>Bacillati</taxon>
        <taxon>Actinomycetota</taxon>
        <taxon>Actinomycetes</taxon>
        <taxon>Kitasatosporales</taxon>
        <taxon>Streptomycetaceae</taxon>
        <taxon>Streptomyces</taxon>
    </lineage>
</organism>
<accession>A0A7W7XAI5</accession>
<evidence type="ECO:0000313" key="2">
    <source>
        <dbReference type="Proteomes" id="UP000582643"/>
    </source>
</evidence>
<reference evidence="1 2" key="1">
    <citation type="submission" date="2020-08" db="EMBL/GenBank/DDBJ databases">
        <title>Genomic Encyclopedia of Type Strains, Phase III (KMG-III): the genomes of soil and plant-associated and newly described type strains.</title>
        <authorList>
            <person name="Whitman W."/>
        </authorList>
    </citation>
    <scope>NUCLEOTIDE SEQUENCE [LARGE SCALE GENOMIC DNA]</scope>
    <source>
        <strain evidence="1 2">SFB5A</strain>
    </source>
</reference>
<name>A0A7W7XAI5_9ACTN</name>
<evidence type="ECO:0000313" key="1">
    <source>
        <dbReference type="EMBL" id="MBB4981002.1"/>
    </source>
</evidence>
<dbReference type="EMBL" id="JACHJY010000002">
    <property type="protein sequence ID" value="MBB4981002.1"/>
    <property type="molecule type" value="Genomic_DNA"/>
</dbReference>
<keyword evidence="2" id="KW-1185">Reference proteome</keyword>
<dbReference type="AlphaFoldDB" id="A0A7W7XAI5"/>
<protein>
    <submittedName>
        <fullName evidence="1">Uncharacterized protein</fullName>
    </submittedName>
</protein>
<gene>
    <name evidence="1" type="ORF">GGE06_001910</name>
</gene>
<dbReference type="Proteomes" id="UP000582643">
    <property type="component" value="Unassembled WGS sequence"/>
</dbReference>